<feature type="binding site" description="covalent" evidence="8">
    <location>
        <position position="45"/>
    </location>
    <ligand>
        <name>heme c</name>
        <dbReference type="ChEBI" id="CHEBI:61717"/>
        <label>1</label>
    </ligand>
</feature>
<dbReference type="PIRSF" id="PIRSF000005">
    <property type="entry name" value="Cytochrome_c4"/>
    <property type="match status" value="1"/>
</dbReference>
<feature type="binding site" description="covalent" evidence="8">
    <location>
        <position position="42"/>
    </location>
    <ligand>
        <name>heme c</name>
        <dbReference type="ChEBI" id="CHEBI:61717"/>
        <label>1</label>
    </ligand>
</feature>
<dbReference type="EMBL" id="CP051461">
    <property type="protein sequence ID" value="QJC55716.1"/>
    <property type="molecule type" value="Genomic_DNA"/>
</dbReference>
<evidence type="ECO:0000256" key="9">
    <source>
        <dbReference type="PIRSR" id="PIRSR000005-2"/>
    </source>
</evidence>
<proteinExistence type="predicted"/>
<feature type="chain" id="PRO_5026331686" evidence="10">
    <location>
        <begin position="29"/>
        <end position="200"/>
    </location>
</feature>
<dbReference type="PANTHER" id="PTHR33751">
    <property type="entry name" value="CBB3-TYPE CYTOCHROME C OXIDASE SUBUNIT FIXP"/>
    <property type="match status" value="1"/>
</dbReference>
<keyword evidence="6" id="KW-0249">Electron transport</keyword>
<dbReference type="GO" id="GO:0042597">
    <property type="term" value="C:periplasmic space"/>
    <property type="evidence" value="ECO:0007669"/>
    <property type="project" value="UniProtKB-SubCell"/>
</dbReference>
<evidence type="ECO:0000256" key="1">
    <source>
        <dbReference type="ARBA" id="ARBA00004418"/>
    </source>
</evidence>
<evidence type="ECO:0000256" key="5">
    <source>
        <dbReference type="ARBA" id="ARBA00022764"/>
    </source>
</evidence>
<dbReference type="RefSeq" id="WP_168921542.1">
    <property type="nucleotide sequence ID" value="NZ_CP051461.1"/>
</dbReference>
<comment type="PTM">
    <text evidence="8">Binds 2 heme c groups covalently per subunit.</text>
</comment>
<dbReference type="InterPro" id="IPR036909">
    <property type="entry name" value="Cyt_c-like_dom_sf"/>
</dbReference>
<dbReference type="Proteomes" id="UP000502041">
    <property type="component" value="Chromosome"/>
</dbReference>
<sequence>MRLTEIFKTTQGLAVMLLSLVLSGPTWAAPDAVAGKLKAQLCVSCHGAEGISSMAGTPHLAAQPPLSVFYQLIQFRNQQRKSDAMQAIAANMSDQDMRDIAAWYASLPAPPAHSGSETALLERGQQIAQQQFCASCHGAKLEGQKHVPRLAGQASDYFTQQLKNFRSGERAGMDGTMASAARSLTDEEIQAMAIYSRSLP</sequence>
<evidence type="ECO:0000259" key="11">
    <source>
        <dbReference type="PROSITE" id="PS51007"/>
    </source>
</evidence>
<keyword evidence="7 9" id="KW-0408">Iron</keyword>
<name>A0A6H2H8A0_9BURK</name>
<evidence type="ECO:0000313" key="13">
    <source>
        <dbReference type="Proteomes" id="UP000502041"/>
    </source>
</evidence>
<comment type="subcellular location">
    <subcellularLocation>
        <location evidence="1">Periplasm</location>
    </subcellularLocation>
</comment>
<evidence type="ECO:0000256" key="4">
    <source>
        <dbReference type="ARBA" id="ARBA00022723"/>
    </source>
</evidence>
<dbReference type="PROSITE" id="PS51007">
    <property type="entry name" value="CYTC"/>
    <property type="match status" value="2"/>
</dbReference>
<keyword evidence="4 9" id="KW-0479">Metal-binding</keyword>
<dbReference type="AlphaFoldDB" id="A0A6H2H8A0"/>
<dbReference type="PANTHER" id="PTHR33751:SF9">
    <property type="entry name" value="CYTOCHROME C4"/>
    <property type="match status" value="1"/>
</dbReference>
<feature type="binding site" description="axial binding residue" evidence="9">
    <location>
        <position position="137"/>
    </location>
    <ligand>
        <name>heme c</name>
        <dbReference type="ChEBI" id="CHEBI:61717"/>
        <label>2</label>
    </ligand>
    <ligandPart>
        <name>Fe</name>
        <dbReference type="ChEBI" id="CHEBI:18248"/>
    </ligandPart>
</feature>
<dbReference type="GO" id="GO:0005506">
    <property type="term" value="F:iron ion binding"/>
    <property type="evidence" value="ECO:0007669"/>
    <property type="project" value="InterPro"/>
</dbReference>
<feature type="binding site" description="axial binding residue" evidence="9">
    <location>
        <position position="85"/>
    </location>
    <ligand>
        <name>heme c</name>
        <dbReference type="ChEBI" id="CHEBI:61717"/>
        <label>1</label>
    </ligand>
    <ligandPart>
        <name>Fe</name>
        <dbReference type="ChEBI" id="CHEBI:18248"/>
    </ligandPart>
</feature>
<feature type="signal peptide" evidence="10">
    <location>
        <begin position="1"/>
        <end position="28"/>
    </location>
</feature>
<evidence type="ECO:0000256" key="10">
    <source>
        <dbReference type="SAM" id="SignalP"/>
    </source>
</evidence>
<keyword evidence="10" id="KW-0732">Signal</keyword>
<evidence type="ECO:0000256" key="7">
    <source>
        <dbReference type="ARBA" id="ARBA00023004"/>
    </source>
</evidence>
<evidence type="ECO:0000256" key="3">
    <source>
        <dbReference type="ARBA" id="ARBA00022617"/>
    </source>
</evidence>
<evidence type="ECO:0000256" key="6">
    <source>
        <dbReference type="ARBA" id="ARBA00022982"/>
    </source>
</evidence>
<dbReference type="Pfam" id="PF00034">
    <property type="entry name" value="Cytochrom_C"/>
    <property type="match status" value="1"/>
</dbReference>
<keyword evidence="3 8" id="KW-0349">Heme</keyword>
<reference evidence="12 13" key="1">
    <citation type="submission" date="2020-04" db="EMBL/GenBank/DDBJ databases">
        <title>Complete genome of a Psychrophilic, Marine, Gas Vacuolate Bacterium Polaromonas vacuolata KCTC 22033T.</title>
        <authorList>
            <person name="Hwang K."/>
            <person name="Kim K.M."/>
        </authorList>
    </citation>
    <scope>NUCLEOTIDE SEQUENCE [LARGE SCALE GENOMIC DNA]</scope>
    <source>
        <strain evidence="12 13">KCTC 22033</strain>
    </source>
</reference>
<dbReference type="InterPro" id="IPR050597">
    <property type="entry name" value="Cytochrome_c_Oxidase_Subunit"/>
</dbReference>
<evidence type="ECO:0000313" key="12">
    <source>
        <dbReference type="EMBL" id="QJC55716.1"/>
    </source>
</evidence>
<feature type="domain" description="Cytochrome c" evidence="11">
    <location>
        <begin position="119"/>
        <end position="200"/>
    </location>
</feature>
<dbReference type="SUPFAM" id="SSF46626">
    <property type="entry name" value="Cytochrome c"/>
    <property type="match status" value="2"/>
</dbReference>
<dbReference type="GO" id="GO:0009055">
    <property type="term" value="F:electron transfer activity"/>
    <property type="evidence" value="ECO:0007669"/>
    <property type="project" value="InterPro"/>
</dbReference>
<evidence type="ECO:0000256" key="2">
    <source>
        <dbReference type="ARBA" id="ARBA00022448"/>
    </source>
</evidence>
<keyword evidence="2" id="KW-0813">Transport</keyword>
<feature type="binding site" description="covalent" evidence="8">
    <location>
        <position position="133"/>
    </location>
    <ligand>
        <name>heme c</name>
        <dbReference type="ChEBI" id="CHEBI:61717"/>
        <label>2</label>
    </ligand>
</feature>
<dbReference type="KEGG" id="pvac:HC248_00998"/>
<protein>
    <submittedName>
        <fullName evidence="12">Cytochrome c4</fullName>
    </submittedName>
</protein>
<feature type="domain" description="Cytochrome c" evidence="11">
    <location>
        <begin position="30"/>
        <end position="108"/>
    </location>
</feature>
<dbReference type="Pfam" id="PF13442">
    <property type="entry name" value="Cytochrome_CBB3"/>
    <property type="match status" value="1"/>
</dbReference>
<dbReference type="Gene3D" id="1.10.760.10">
    <property type="entry name" value="Cytochrome c-like domain"/>
    <property type="match status" value="2"/>
</dbReference>
<feature type="binding site" description="axial binding residue" evidence="9">
    <location>
        <position position="177"/>
    </location>
    <ligand>
        <name>heme c</name>
        <dbReference type="ChEBI" id="CHEBI:61717"/>
        <label>2</label>
    </ligand>
    <ligandPart>
        <name>Fe</name>
        <dbReference type="ChEBI" id="CHEBI:18248"/>
    </ligandPart>
</feature>
<dbReference type="InterPro" id="IPR009056">
    <property type="entry name" value="Cyt_c-like_dom"/>
</dbReference>
<keyword evidence="13" id="KW-1185">Reference proteome</keyword>
<evidence type="ECO:0000256" key="8">
    <source>
        <dbReference type="PIRSR" id="PIRSR000005-1"/>
    </source>
</evidence>
<feature type="binding site" description="covalent" evidence="8">
    <location>
        <position position="136"/>
    </location>
    <ligand>
        <name>heme c</name>
        <dbReference type="ChEBI" id="CHEBI:61717"/>
        <label>2</label>
    </ligand>
</feature>
<dbReference type="GO" id="GO:0020037">
    <property type="term" value="F:heme binding"/>
    <property type="evidence" value="ECO:0007669"/>
    <property type="project" value="InterPro"/>
</dbReference>
<accession>A0A6H2H8A0</accession>
<keyword evidence="5" id="KW-0574">Periplasm</keyword>
<organism evidence="12 13">
    <name type="scientific">Polaromonas vacuolata</name>
    <dbReference type="NCBI Taxonomy" id="37448"/>
    <lineage>
        <taxon>Bacteria</taxon>
        <taxon>Pseudomonadati</taxon>
        <taxon>Pseudomonadota</taxon>
        <taxon>Betaproteobacteria</taxon>
        <taxon>Burkholderiales</taxon>
        <taxon>Comamonadaceae</taxon>
        <taxon>Polaromonas</taxon>
    </lineage>
</organism>
<feature type="binding site" description="axial binding residue" evidence="9">
    <location>
        <position position="46"/>
    </location>
    <ligand>
        <name>heme c</name>
        <dbReference type="ChEBI" id="CHEBI:61717"/>
        <label>1</label>
    </ligand>
    <ligandPart>
        <name>Fe</name>
        <dbReference type="ChEBI" id="CHEBI:18248"/>
    </ligandPart>
</feature>
<gene>
    <name evidence="12" type="ORF">HC248_00998</name>
</gene>
<dbReference type="InterPro" id="IPR024167">
    <property type="entry name" value="Cytochrome_c4-like"/>
</dbReference>